<organism evidence="10 11">
    <name type="scientific">Draconibacterium orientale</name>
    <dbReference type="NCBI Taxonomy" id="1168034"/>
    <lineage>
        <taxon>Bacteria</taxon>
        <taxon>Pseudomonadati</taxon>
        <taxon>Bacteroidota</taxon>
        <taxon>Bacteroidia</taxon>
        <taxon>Marinilabiliales</taxon>
        <taxon>Prolixibacteraceae</taxon>
        <taxon>Draconibacterium</taxon>
    </lineage>
</organism>
<keyword evidence="3" id="KW-0813">Transport</keyword>
<feature type="chain" id="PRO_5010282090" evidence="9">
    <location>
        <begin position="22"/>
        <end position="444"/>
    </location>
</feature>
<dbReference type="PANTHER" id="PTHR30026">
    <property type="entry name" value="OUTER MEMBRANE PROTEIN TOLC"/>
    <property type="match status" value="1"/>
</dbReference>
<evidence type="ECO:0000313" key="11">
    <source>
        <dbReference type="Proteomes" id="UP000181981"/>
    </source>
</evidence>
<evidence type="ECO:0000256" key="6">
    <source>
        <dbReference type="ARBA" id="ARBA00023136"/>
    </source>
</evidence>
<keyword evidence="7" id="KW-0998">Cell outer membrane</keyword>
<dbReference type="PANTHER" id="PTHR30026:SF20">
    <property type="entry name" value="OUTER MEMBRANE PROTEIN TOLC"/>
    <property type="match status" value="1"/>
</dbReference>
<dbReference type="GO" id="GO:0009279">
    <property type="term" value="C:cell outer membrane"/>
    <property type="evidence" value="ECO:0007669"/>
    <property type="project" value="UniProtKB-SubCell"/>
</dbReference>
<comment type="similarity">
    <text evidence="2">Belongs to the outer membrane factor (OMF) (TC 1.B.17) family.</text>
</comment>
<feature type="signal peptide" evidence="9">
    <location>
        <begin position="1"/>
        <end position="21"/>
    </location>
</feature>
<evidence type="ECO:0000256" key="1">
    <source>
        <dbReference type="ARBA" id="ARBA00004442"/>
    </source>
</evidence>
<evidence type="ECO:0000256" key="5">
    <source>
        <dbReference type="ARBA" id="ARBA00022692"/>
    </source>
</evidence>
<keyword evidence="5" id="KW-0812">Transmembrane</keyword>
<dbReference type="AlphaFoldDB" id="A0A1I0DJF0"/>
<dbReference type="SUPFAM" id="SSF56954">
    <property type="entry name" value="Outer membrane efflux proteins (OEP)"/>
    <property type="match status" value="1"/>
</dbReference>
<keyword evidence="6" id="KW-0472">Membrane</keyword>
<keyword evidence="9" id="KW-0732">Signal</keyword>
<keyword evidence="8" id="KW-0175">Coiled coil</keyword>
<evidence type="ECO:0000256" key="3">
    <source>
        <dbReference type="ARBA" id="ARBA00022448"/>
    </source>
</evidence>
<feature type="coiled-coil region" evidence="8">
    <location>
        <begin position="145"/>
        <end position="179"/>
    </location>
</feature>
<dbReference type="InterPro" id="IPR003423">
    <property type="entry name" value="OMP_efflux"/>
</dbReference>
<evidence type="ECO:0000256" key="8">
    <source>
        <dbReference type="SAM" id="Coils"/>
    </source>
</evidence>
<dbReference type="Proteomes" id="UP000181981">
    <property type="component" value="Unassembled WGS sequence"/>
</dbReference>
<dbReference type="RefSeq" id="WP_081804729.1">
    <property type="nucleotide sequence ID" value="NZ_FOHT01000010.1"/>
</dbReference>
<protein>
    <submittedName>
        <fullName evidence="10">Outer membrane protein</fullName>
    </submittedName>
</protein>
<dbReference type="OrthoDB" id="9811587at2"/>
<name>A0A1I0DJF0_9BACT</name>
<evidence type="ECO:0000313" key="10">
    <source>
        <dbReference type="EMBL" id="SET32467.1"/>
    </source>
</evidence>
<dbReference type="EMBL" id="FOHT01000010">
    <property type="protein sequence ID" value="SET32467.1"/>
    <property type="molecule type" value="Genomic_DNA"/>
</dbReference>
<reference evidence="10 11" key="1">
    <citation type="submission" date="2016-10" db="EMBL/GenBank/DDBJ databases">
        <authorList>
            <person name="de Groot N.N."/>
        </authorList>
    </citation>
    <scope>NUCLEOTIDE SEQUENCE [LARGE SCALE GENOMIC DNA]</scope>
    <source>
        <strain evidence="10 11">DSM 25947</strain>
    </source>
</reference>
<comment type="subcellular location">
    <subcellularLocation>
        <location evidence="1">Cell outer membrane</location>
    </subcellularLocation>
</comment>
<keyword evidence="4" id="KW-1134">Transmembrane beta strand</keyword>
<dbReference type="GO" id="GO:0015562">
    <property type="term" value="F:efflux transmembrane transporter activity"/>
    <property type="evidence" value="ECO:0007669"/>
    <property type="project" value="InterPro"/>
</dbReference>
<dbReference type="InterPro" id="IPR051906">
    <property type="entry name" value="TolC-like"/>
</dbReference>
<evidence type="ECO:0000256" key="2">
    <source>
        <dbReference type="ARBA" id="ARBA00007613"/>
    </source>
</evidence>
<evidence type="ECO:0000256" key="7">
    <source>
        <dbReference type="ARBA" id="ARBA00023237"/>
    </source>
</evidence>
<evidence type="ECO:0000256" key="4">
    <source>
        <dbReference type="ARBA" id="ARBA00022452"/>
    </source>
</evidence>
<evidence type="ECO:0000256" key="9">
    <source>
        <dbReference type="SAM" id="SignalP"/>
    </source>
</evidence>
<accession>A0A1I0DJF0</accession>
<sequence>MNRIKSIFFVIAVSLPTLLFAQNGTTNKAWSLNDCIDYALTQNVSVRQSILTNASNELNKNQAEANKLPSLSASARQNFSWSKSKDLLTGDSDFSGNNNTSYGLNSSVTIYNAQRLNNLIKQAELDMQSGIYDSETIKESISLSILNAFLQVVFLEENVKNAQNQLDATTEQLKLSEARLQSGIISRSDYLQVKSQLANEKLSLANAQSNFAISKVSLMQLMELPVDDNFEVLRPNLEELANENLTPVASDVYATALAIKPQIKSAEYQKESAALNEKIAAAGFYPTISADAGLSTGYSSYNTSNYFGQLGDQFTPSVGVSVSIPIFQKKQIKTSVAQAKIGYSNAELQEIDTKNQLRKEIEQACVDVLSAQIEFEANQESYSSYEESYQLAQEKFNNGLINSVDFLFERNNLITAESQLLQSKFNLIFSYKILDFYQGNPITL</sequence>
<dbReference type="Pfam" id="PF02321">
    <property type="entry name" value="OEP"/>
    <property type="match status" value="2"/>
</dbReference>
<dbReference type="GO" id="GO:0015288">
    <property type="term" value="F:porin activity"/>
    <property type="evidence" value="ECO:0007669"/>
    <property type="project" value="TreeGrafter"/>
</dbReference>
<dbReference type="Gene3D" id="1.20.1600.10">
    <property type="entry name" value="Outer membrane efflux proteins (OEP)"/>
    <property type="match status" value="1"/>
</dbReference>
<gene>
    <name evidence="10" type="ORF">SAMN05444285_11086</name>
</gene>
<dbReference type="GO" id="GO:1990281">
    <property type="term" value="C:efflux pump complex"/>
    <property type="evidence" value="ECO:0007669"/>
    <property type="project" value="TreeGrafter"/>
</dbReference>
<proteinExistence type="inferred from homology"/>